<dbReference type="GeneID" id="88768016"/>
<dbReference type="EMBL" id="AESD01000686">
    <property type="protein sequence ID" value="EHJ10649.1"/>
    <property type="molecule type" value="Genomic_DNA"/>
</dbReference>
<reference evidence="3 4" key="1">
    <citation type="journal article" date="2011" name="Front. Microbiol.">
        <title>Two Strains of Crocosphaera watsonii with Highly Conserved Genomes are Distinguished by Strain-Specific Features.</title>
        <authorList>
            <person name="Bench S.R."/>
            <person name="Ilikchyan I.N."/>
            <person name="Tripp H.J."/>
            <person name="Zehr J.P."/>
        </authorList>
    </citation>
    <scope>NUCLEOTIDE SEQUENCE [LARGE SCALE GENOMIC DNA]</scope>
    <source>
        <strain evidence="3 4">WH 0003</strain>
    </source>
</reference>
<dbReference type="Proteomes" id="UP000003477">
    <property type="component" value="Unassembled WGS sequence"/>
</dbReference>
<feature type="compositionally biased region" description="Basic and acidic residues" evidence="1">
    <location>
        <begin position="1"/>
        <end position="13"/>
    </location>
</feature>
<evidence type="ECO:0000256" key="2">
    <source>
        <dbReference type="SAM" id="Phobius"/>
    </source>
</evidence>
<keyword evidence="2" id="KW-0812">Transmembrane</keyword>
<evidence type="ECO:0000313" key="3">
    <source>
        <dbReference type="EMBL" id="EHJ10649.1"/>
    </source>
</evidence>
<gene>
    <name evidence="3" type="ORF">CWATWH0003_4615</name>
</gene>
<feature type="transmembrane region" description="Helical" evidence="2">
    <location>
        <begin position="109"/>
        <end position="131"/>
    </location>
</feature>
<dbReference type="AlphaFoldDB" id="G5JB02"/>
<sequence length="471" mass="54186">MAEQSKQKEKLLKEALGTDPETNEVNLSPEKIADPINKDLKNRYQGLMEEEELDTLKILESNEIIKELDSGKPISEIDVDQLVVDSPFEKILGIFSSNTLNLNREFPSISSLIISPIPVALLTLVSGIIFIKKKDAIFWYLLGEDGLLEQITEKLGLAKPKVSDTSIFLHNRNLETAKIFAKSAKSVDNTKLSKDEFLLFAKIKFCLEHDREEYEGIKESISLFKSAMKAQKSYVIISELESAGQGIKQKEFYDYAERTLENFDDSETFKEQINKKIIEILPQVKTEEGKEKLRTYATEILNLSEDIFSVQLFCVFKKQELKDFLVLKSINENITNLQETDVVSLKALTCLVMASYDDFEALGDIIDVKGKKSNPDTYAKIIQYIALGERHKNSYGQFEQLINVMRQWYPIYQKIKDIREEYPRENYRQPKDFIKPIPGIDLYNKYRNYLTDQNTGSHYVDFGEEMESATT</sequence>
<name>G5JB02_CROWT</name>
<feature type="region of interest" description="Disordered" evidence="1">
    <location>
        <begin position="1"/>
        <end position="30"/>
    </location>
</feature>
<evidence type="ECO:0000256" key="1">
    <source>
        <dbReference type="SAM" id="MobiDB-lite"/>
    </source>
</evidence>
<dbReference type="RefSeq" id="WP_007312465.1">
    <property type="nucleotide sequence ID" value="NZ_AESD01000686.1"/>
</dbReference>
<keyword evidence="2" id="KW-1133">Transmembrane helix</keyword>
<protein>
    <submittedName>
        <fullName evidence="3">Uncharacterized protein</fullName>
    </submittedName>
</protein>
<accession>G5JB02</accession>
<evidence type="ECO:0000313" key="4">
    <source>
        <dbReference type="Proteomes" id="UP000003477"/>
    </source>
</evidence>
<comment type="caution">
    <text evidence="3">The sequence shown here is derived from an EMBL/GenBank/DDBJ whole genome shotgun (WGS) entry which is preliminary data.</text>
</comment>
<proteinExistence type="predicted"/>
<organism evidence="3 4">
    <name type="scientific">Crocosphaera watsonii WH 0003</name>
    <dbReference type="NCBI Taxonomy" id="423471"/>
    <lineage>
        <taxon>Bacteria</taxon>
        <taxon>Bacillati</taxon>
        <taxon>Cyanobacteriota</taxon>
        <taxon>Cyanophyceae</taxon>
        <taxon>Oscillatoriophycideae</taxon>
        <taxon>Chroococcales</taxon>
        <taxon>Aphanothecaceae</taxon>
        <taxon>Crocosphaera</taxon>
    </lineage>
</organism>
<keyword evidence="2" id="KW-0472">Membrane</keyword>
<dbReference type="PATRIC" id="fig|423471.3.peg.4322"/>